<comment type="caution">
    <text evidence="1">The sequence shown here is derived from an EMBL/GenBank/DDBJ whole genome shotgun (WGS) entry which is preliminary data.</text>
</comment>
<dbReference type="RefSeq" id="WP_036904134.1">
    <property type="nucleotide sequence ID" value="NZ_CP138967.1"/>
</dbReference>
<proteinExistence type="predicted"/>
<dbReference type="Proteomes" id="UP000030392">
    <property type="component" value="Unassembled WGS sequence"/>
</dbReference>
<name>A0A0A2CCU8_PROMR</name>
<reference evidence="2" key="1">
    <citation type="journal article" date="2014" name="Sci. Data">
        <title>Genomes of diverse isolates of the marine cyanobacterium Prochlorococcus.</title>
        <authorList>
            <person name="Biller S."/>
            <person name="Berube P."/>
            <person name="Thompson J."/>
            <person name="Kelly L."/>
            <person name="Roggensack S."/>
            <person name="Awad L."/>
            <person name="Roache-Johnson K."/>
            <person name="Ding H."/>
            <person name="Giovannoni S.J."/>
            <person name="Moore L.R."/>
            <person name="Chisholm S.W."/>
        </authorList>
    </citation>
    <scope>NUCLEOTIDE SEQUENCE [LARGE SCALE GENOMIC DNA]</scope>
    <source>
        <strain evidence="2">PAC1</strain>
    </source>
</reference>
<sequence length="92" mass="10073">MSLETTIFTFKISVSFEEWAKGFDSPDVDALHKANAVTPLYRGVSKDDPQSVVVVHQAEEGVAKAMFEGAREPIEAGGHIWDSTVITSYLSE</sequence>
<gene>
    <name evidence="1" type="ORF">EV03_0069</name>
</gene>
<accession>A0A0A2CCU8</accession>
<dbReference type="Pfam" id="PF12594">
    <property type="entry name" value="DUF3764"/>
    <property type="match status" value="1"/>
</dbReference>
<dbReference type="InterPro" id="IPR022240">
    <property type="entry name" value="DUF3764"/>
</dbReference>
<dbReference type="EMBL" id="JNAX01000002">
    <property type="protein sequence ID" value="KGG22399.1"/>
    <property type="molecule type" value="Genomic_DNA"/>
</dbReference>
<evidence type="ECO:0000313" key="2">
    <source>
        <dbReference type="Proteomes" id="UP000030392"/>
    </source>
</evidence>
<protein>
    <recommendedName>
        <fullName evidence="3">DUF3764 domain-containing protein</fullName>
    </recommendedName>
</protein>
<evidence type="ECO:0008006" key="3">
    <source>
        <dbReference type="Google" id="ProtNLM"/>
    </source>
</evidence>
<dbReference type="AlphaFoldDB" id="A0A0A2CCU8"/>
<evidence type="ECO:0000313" key="1">
    <source>
        <dbReference type="EMBL" id="KGG22399.1"/>
    </source>
</evidence>
<organism evidence="1 2">
    <name type="scientific">Prochlorococcus marinus str. PAC1</name>
    <dbReference type="NCBI Taxonomy" id="59924"/>
    <lineage>
        <taxon>Bacteria</taxon>
        <taxon>Bacillati</taxon>
        <taxon>Cyanobacteriota</taxon>
        <taxon>Cyanophyceae</taxon>
        <taxon>Synechococcales</taxon>
        <taxon>Prochlorococcaceae</taxon>
        <taxon>Prochlorococcus</taxon>
    </lineage>
</organism>